<dbReference type="EMBL" id="FXTB01000001">
    <property type="protein sequence ID" value="SMO46841.1"/>
    <property type="molecule type" value="Genomic_DNA"/>
</dbReference>
<evidence type="ECO:0000313" key="1">
    <source>
        <dbReference type="EMBL" id="SMO46841.1"/>
    </source>
</evidence>
<proteinExistence type="predicted"/>
<dbReference type="AlphaFoldDB" id="A0A521BIX9"/>
<dbReference type="RefSeq" id="WP_142532276.1">
    <property type="nucleotide sequence ID" value="NZ_FXTB01000001.1"/>
</dbReference>
<organism evidence="1 2">
    <name type="scientific">Saccharicrinis carchari</name>
    <dbReference type="NCBI Taxonomy" id="1168039"/>
    <lineage>
        <taxon>Bacteria</taxon>
        <taxon>Pseudomonadati</taxon>
        <taxon>Bacteroidota</taxon>
        <taxon>Bacteroidia</taxon>
        <taxon>Marinilabiliales</taxon>
        <taxon>Marinilabiliaceae</taxon>
        <taxon>Saccharicrinis</taxon>
    </lineage>
</organism>
<dbReference type="Proteomes" id="UP000319040">
    <property type="component" value="Unassembled WGS sequence"/>
</dbReference>
<name>A0A521BIX9_SACCC</name>
<dbReference type="PROSITE" id="PS51257">
    <property type="entry name" value="PROKAR_LIPOPROTEIN"/>
    <property type="match status" value="1"/>
</dbReference>
<accession>A0A521BIX9</accession>
<evidence type="ECO:0008006" key="3">
    <source>
        <dbReference type="Google" id="ProtNLM"/>
    </source>
</evidence>
<keyword evidence="2" id="KW-1185">Reference proteome</keyword>
<sequence length="221" mass="26013">MRLYFYVVAALISTLTFQSCHVEKVSSLNDGSTDFVWSEEVLNDSLVIQRYLFGNYYKKVKKSAALYDKVNEECTYYYRNGNVMSYKLYNEGALRYYRNYDTKGVAKSYNGSGVLYEDSLVYDTIFTNVQYKRDMMFVNPPNAEVTVMIGDFIEDEENRDLKKYPLYFYPIIDSKASYQVNYKKEGIRKVVVYWAIEDLKSKDMQKGRIIHQYTVMSSTQK</sequence>
<protein>
    <recommendedName>
        <fullName evidence="3">Lipoprotein</fullName>
    </recommendedName>
</protein>
<evidence type="ECO:0000313" key="2">
    <source>
        <dbReference type="Proteomes" id="UP000319040"/>
    </source>
</evidence>
<reference evidence="1 2" key="1">
    <citation type="submission" date="2017-05" db="EMBL/GenBank/DDBJ databases">
        <authorList>
            <person name="Varghese N."/>
            <person name="Submissions S."/>
        </authorList>
    </citation>
    <scope>NUCLEOTIDE SEQUENCE [LARGE SCALE GENOMIC DNA]</scope>
    <source>
        <strain evidence="1 2">DSM 27040</strain>
    </source>
</reference>
<gene>
    <name evidence="1" type="ORF">SAMN06265379_101963</name>
</gene>